<evidence type="ECO:0000256" key="2">
    <source>
        <dbReference type="SAM" id="MobiDB-lite"/>
    </source>
</evidence>
<feature type="compositionally biased region" description="Polar residues" evidence="2">
    <location>
        <begin position="374"/>
        <end position="396"/>
    </location>
</feature>
<sequence>MTAQVIHSIMPLHPFPAASFTSPIATPSPTSEKDFAALCAGSPASRTPTLEASSSRPNMARARTSFGTAPVGGSFFIAPVPWVSSTSDADKGKAKDSTLASSARTVGGGHGRRPSRPRLHSLQSLNLNAGPASPSLTEESSGKAFILPAGPSRQPHHSLGRTSSRNAVESLQPLAESARSTLLAARRNSTQEARSNRPGTSISTWNPSPELPSSPEFVGATASSTEASSGALPRKPRTSMSPRLDSGLSEFGQMGAPFEGRGGVDGSAGDMSTRLRNFQSSTGAFLRRSKTVTAGIDSFAARRAESSPSQKTPAPNVASSAMTYGPSSGRSKDVPGLSQRRQTVSNVSPPSADLPFRGTSPSVTPVSQGPMRTLSYSQHTPEASNTSGLSVATGASSHIRRRGTLPNNQLEAKVVILGSQGVGKTSLVHRYTSGQFTVASVPSTIGASFLTKKLIVEEGVKVRLQLWDTAGQERFRSMAPMYYRGSHAAVIVYDITSMSSFMDVQTWIEELRKTMTSDLIIHIVGAKADLAYSQRQVDLDFARATVRSWTQAYQPLAGLEAAVSSTPAQASRIRPAATPASTGGAGAVLTDSDGSPGSPTRASSRLGNFGSLAIGSAASRFAAFQRGTSPGWGTGNISGGKAALGLGSSSGSSVGSVGSDDGRREGVTADREAFSTGGMGISGHDATWDRIQVSEVSAKDDRGIEEVFLAITKQLVERGAQIEAERARRERNSIFLSSSGGSTEGGAGESQPAINPNSWTCCG</sequence>
<feature type="compositionally biased region" description="Polar residues" evidence="2">
    <location>
        <begin position="592"/>
        <end position="604"/>
    </location>
</feature>
<feature type="compositionally biased region" description="Low complexity" evidence="2">
    <location>
        <begin position="219"/>
        <end position="231"/>
    </location>
</feature>
<dbReference type="PROSITE" id="PS51421">
    <property type="entry name" value="RAS"/>
    <property type="match status" value="1"/>
</dbReference>
<dbReference type="GO" id="GO:0005525">
    <property type="term" value="F:GTP binding"/>
    <property type="evidence" value="ECO:0007669"/>
    <property type="project" value="InterPro"/>
</dbReference>
<dbReference type="InterPro" id="IPR027417">
    <property type="entry name" value="P-loop_NTPase"/>
</dbReference>
<feature type="compositionally biased region" description="Basic residues" evidence="2">
    <location>
        <begin position="110"/>
        <end position="119"/>
    </location>
</feature>
<name>A0A317XQQ9_9BASI</name>
<accession>A0A317XQQ9</accession>
<dbReference type="InParanoid" id="A0A317XQQ9"/>
<dbReference type="AlphaFoldDB" id="A0A317XQQ9"/>
<dbReference type="CDD" id="cd00154">
    <property type="entry name" value="Rab"/>
    <property type="match status" value="1"/>
</dbReference>
<feature type="region of interest" description="Disordered" evidence="2">
    <location>
        <begin position="301"/>
        <end position="398"/>
    </location>
</feature>
<dbReference type="SMART" id="SM00176">
    <property type="entry name" value="RAN"/>
    <property type="match status" value="1"/>
</dbReference>
<organism evidence="3 4">
    <name type="scientific">Testicularia cyperi</name>
    <dbReference type="NCBI Taxonomy" id="1882483"/>
    <lineage>
        <taxon>Eukaryota</taxon>
        <taxon>Fungi</taxon>
        <taxon>Dikarya</taxon>
        <taxon>Basidiomycota</taxon>
        <taxon>Ustilaginomycotina</taxon>
        <taxon>Ustilaginomycetes</taxon>
        <taxon>Ustilaginales</taxon>
        <taxon>Anthracoideaceae</taxon>
        <taxon>Testicularia</taxon>
    </lineage>
</organism>
<proteinExistence type="predicted"/>
<dbReference type="EMBL" id="KZ819192">
    <property type="protein sequence ID" value="PWZ00442.1"/>
    <property type="molecule type" value="Genomic_DNA"/>
</dbReference>
<feature type="compositionally biased region" description="Polar residues" evidence="2">
    <location>
        <begin position="187"/>
        <end position="207"/>
    </location>
</feature>
<dbReference type="STRING" id="1882483.A0A317XQQ9"/>
<evidence type="ECO:0000313" key="3">
    <source>
        <dbReference type="EMBL" id="PWZ00442.1"/>
    </source>
</evidence>
<dbReference type="OrthoDB" id="26525at2759"/>
<gene>
    <name evidence="3" type="ORF">BCV70DRAFT_95701</name>
</gene>
<keyword evidence="1" id="KW-0547">Nucleotide-binding</keyword>
<dbReference type="Proteomes" id="UP000246740">
    <property type="component" value="Unassembled WGS sequence"/>
</dbReference>
<dbReference type="InterPro" id="IPR005225">
    <property type="entry name" value="Small_GTP-bd"/>
</dbReference>
<dbReference type="PROSITE" id="PS51419">
    <property type="entry name" value="RAB"/>
    <property type="match status" value="1"/>
</dbReference>
<evidence type="ECO:0000256" key="1">
    <source>
        <dbReference type="ARBA" id="ARBA00022741"/>
    </source>
</evidence>
<evidence type="ECO:0000313" key="4">
    <source>
        <dbReference type="Proteomes" id="UP000246740"/>
    </source>
</evidence>
<dbReference type="PANTHER" id="PTHR47978">
    <property type="match status" value="1"/>
</dbReference>
<dbReference type="FunFam" id="3.40.50.300:FF:000808">
    <property type="entry name" value="Small GTP-binding protein, putative"/>
    <property type="match status" value="1"/>
</dbReference>
<dbReference type="GO" id="GO:0003924">
    <property type="term" value="F:GTPase activity"/>
    <property type="evidence" value="ECO:0007669"/>
    <property type="project" value="InterPro"/>
</dbReference>
<dbReference type="SMART" id="SM00175">
    <property type="entry name" value="RAB"/>
    <property type="match status" value="1"/>
</dbReference>
<dbReference type="Pfam" id="PF00071">
    <property type="entry name" value="Ras"/>
    <property type="match status" value="1"/>
</dbReference>
<reference evidence="3 4" key="1">
    <citation type="journal article" date="2018" name="Mol. Biol. Evol.">
        <title>Broad Genomic Sampling Reveals a Smut Pathogenic Ancestry of the Fungal Clade Ustilaginomycotina.</title>
        <authorList>
            <person name="Kijpornyongpan T."/>
            <person name="Mondo S.J."/>
            <person name="Barry K."/>
            <person name="Sandor L."/>
            <person name="Lee J."/>
            <person name="Lipzen A."/>
            <person name="Pangilinan J."/>
            <person name="LaButti K."/>
            <person name="Hainaut M."/>
            <person name="Henrissat B."/>
            <person name="Grigoriev I.V."/>
            <person name="Spatafora J.W."/>
            <person name="Aime M.C."/>
        </authorList>
    </citation>
    <scope>NUCLEOTIDE SEQUENCE [LARGE SCALE GENOMIC DNA]</scope>
    <source>
        <strain evidence="3 4">MCA 3645</strain>
    </source>
</reference>
<dbReference type="SMART" id="SM00174">
    <property type="entry name" value="RHO"/>
    <property type="match status" value="1"/>
</dbReference>
<dbReference type="Gene3D" id="3.40.50.300">
    <property type="entry name" value="P-loop containing nucleotide triphosphate hydrolases"/>
    <property type="match status" value="1"/>
</dbReference>
<dbReference type="SMART" id="SM00173">
    <property type="entry name" value="RAS"/>
    <property type="match status" value="1"/>
</dbReference>
<dbReference type="PRINTS" id="PR00449">
    <property type="entry name" value="RASTRNSFRMNG"/>
</dbReference>
<feature type="region of interest" description="Disordered" evidence="2">
    <location>
        <begin position="86"/>
        <end position="166"/>
    </location>
</feature>
<protein>
    <submittedName>
        <fullName evidence="3">Ras-domain-containing protein</fullName>
    </submittedName>
</protein>
<dbReference type="InterPro" id="IPR001806">
    <property type="entry name" value="Small_GTPase"/>
</dbReference>
<dbReference type="SUPFAM" id="SSF52540">
    <property type="entry name" value="P-loop containing nucleoside triphosphate hydrolases"/>
    <property type="match status" value="1"/>
</dbReference>
<feature type="region of interest" description="Disordered" evidence="2">
    <location>
        <begin position="182"/>
        <end position="274"/>
    </location>
</feature>
<feature type="region of interest" description="Disordered" evidence="2">
    <location>
        <begin position="735"/>
        <end position="763"/>
    </location>
</feature>
<dbReference type="NCBIfam" id="TIGR00231">
    <property type="entry name" value="small_GTP"/>
    <property type="match status" value="1"/>
</dbReference>
<feature type="compositionally biased region" description="Polar residues" evidence="2">
    <location>
        <begin position="306"/>
        <end position="329"/>
    </location>
</feature>
<feature type="compositionally biased region" description="Polar residues" evidence="2">
    <location>
        <begin position="339"/>
        <end position="349"/>
    </location>
</feature>
<feature type="compositionally biased region" description="Polar residues" evidence="2">
    <location>
        <begin position="752"/>
        <end position="763"/>
    </location>
</feature>
<keyword evidence="4" id="KW-1185">Reference proteome</keyword>
<feature type="region of interest" description="Disordered" evidence="2">
    <location>
        <begin position="570"/>
        <end position="604"/>
    </location>
</feature>